<comment type="caution">
    <text evidence="1">The sequence shown here is derived from an EMBL/GenBank/DDBJ whole genome shotgun (WGS) entry which is preliminary data.</text>
</comment>
<accession>A0ABU5Q5P3</accession>
<dbReference type="Proteomes" id="UP001302949">
    <property type="component" value="Unassembled WGS sequence"/>
</dbReference>
<protein>
    <submittedName>
        <fullName evidence="1">Uncharacterized protein</fullName>
    </submittedName>
</protein>
<organism evidence="1 2">
    <name type="scientific">Arcicella rigui</name>
    <dbReference type="NCBI Taxonomy" id="797020"/>
    <lineage>
        <taxon>Bacteria</taxon>
        <taxon>Pseudomonadati</taxon>
        <taxon>Bacteroidota</taxon>
        <taxon>Cytophagia</taxon>
        <taxon>Cytophagales</taxon>
        <taxon>Flectobacillaceae</taxon>
        <taxon>Arcicella</taxon>
    </lineage>
</organism>
<gene>
    <name evidence="1" type="ORF">VB248_02080</name>
</gene>
<evidence type="ECO:0000313" key="2">
    <source>
        <dbReference type="Proteomes" id="UP001302949"/>
    </source>
</evidence>
<dbReference type="RefSeq" id="WP_323295072.1">
    <property type="nucleotide sequence ID" value="NZ_JAYFUM010000002.1"/>
</dbReference>
<evidence type="ECO:0000313" key="1">
    <source>
        <dbReference type="EMBL" id="MEA5137902.1"/>
    </source>
</evidence>
<sequence>MKKTLLFLAIAVIGIVAYLFYQKKSLYSSVLTRFVPDNTLLLLESNEFSNYPKTPVISHIPLLSRVGNQFLVLKKIGLNDAEIKKILAHKTLYFALIAEAKDDLNFVNYLPLNSDDQSLLDKFETLKNNISGNRIIYHTTQGYKIAEVIDASAKSVFSFIIQDNFLIFSSSSLILEEAILPRGNTWIKGLTGKINNHSEGVFNATYLNRQAIAKFINTISLEKNSPASQFVHLLSEQFTDFVTTKTTLEAKGEAFSSKLFLGQVPAKISSLNLIPNTSAFVLHFAVSDNKLFEEGVEKYIKKSEHLNDLRNTVIDEFKVDFSKIYQKLQDEIILAGFDEGNATFAGKVLILKNQQLYYPLEEIAKEVAKKRAANVFSLSFGAYTIHSLGIREFPSMAFGEGFAGFDECYFTEYKNHLILTNSLTAMQSYLVTLSKGDVWSNSSKNQAIVKQTSPANLTLIAETNRALTGLKKSFINNWVNKITKEENAINQVEASIYQVMPNESKLYLIKNLSLSQAPLKYTNKWLKLTSIPLISAAKPSYLNNHNKQEIFAQSDDKVLHFIVDNKSVWKHELSGKLIGNVKTVKFLPSNQTQYLVVTTNKAYILSRIQNTFEITEIQNPKSLRLKDFLIFNEEGDANENLTLFAENGESFKISKSSETLKAGFKDNTSNQYITPLSTVILKGTEYAVLLDKKGKLTLQNAKGKTAEGFPVSLNRNINSPAFLEGSGNQIAINVLSENGELFKIGISGKIIEKRQLLRPDSETKFFLCPDERNSDWVIMRSDGKNVVVIDKTEKEMFTIKEATFGVKRLKYYNLGIGGKFFALTNAYTNYRFFDEKGEYIGGKAIESIHLPVITYSESYQKLIMNITTPTALETWSVKLR</sequence>
<proteinExistence type="predicted"/>
<name>A0ABU5Q5P3_9BACT</name>
<reference evidence="1 2" key="1">
    <citation type="submission" date="2023-12" db="EMBL/GenBank/DDBJ databases">
        <title>Novel species of the genus Arcicella isolated from rivers.</title>
        <authorList>
            <person name="Lu H."/>
        </authorList>
    </citation>
    <scope>NUCLEOTIDE SEQUENCE [LARGE SCALE GENOMIC DNA]</scope>
    <source>
        <strain evidence="1 2">KCTC 23307</strain>
    </source>
</reference>
<dbReference type="EMBL" id="JAYFUM010000002">
    <property type="protein sequence ID" value="MEA5137902.1"/>
    <property type="molecule type" value="Genomic_DNA"/>
</dbReference>
<keyword evidence="2" id="KW-1185">Reference proteome</keyword>